<dbReference type="KEGG" id="xca:xcc-b100_0113"/>
<evidence type="ECO:0000313" key="1">
    <source>
        <dbReference type="EMBL" id="CAP49443.1"/>
    </source>
</evidence>
<dbReference type="EMBL" id="AM920689">
    <property type="protein sequence ID" value="CAP49443.1"/>
    <property type="molecule type" value="Genomic_DNA"/>
</dbReference>
<dbReference type="HOGENOM" id="CLU_136274_0_0_6"/>
<dbReference type="Proteomes" id="UP000001188">
    <property type="component" value="Chromosome"/>
</dbReference>
<accession>B0RLL4</accession>
<sequence>MVGLQQMSGTQFTASAVKATQIAVCKRISHAWLTAPALLLCSPKRQHVESAMRPLDRRPDRRLFSAHAAPAPTERKCRTPQSDAVGVAQDFHCYSVADFQRRRRRGGPTWRDLSPAYAFARVTHAADWPRGADLQCEQALAAQWESMRGDSRLDWPHARDVVEDAWLALDHIPDAAVHGVAH</sequence>
<dbReference type="AlphaFoldDB" id="B0RLL4"/>
<protein>
    <submittedName>
        <fullName evidence="1">Uncharacterized protein</fullName>
    </submittedName>
</protein>
<evidence type="ECO:0000313" key="2">
    <source>
        <dbReference type="Proteomes" id="UP000001188"/>
    </source>
</evidence>
<proteinExistence type="predicted"/>
<name>B0RLL4_XANCB</name>
<organism evidence="1 2">
    <name type="scientific">Xanthomonas campestris pv. campestris (strain B100)</name>
    <dbReference type="NCBI Taxonomy" id="509169"/>
    <lineage>
        <taxon>Bacteria</taxon>
        <taxon>Pseudomonadati</taxon>
        <taxon>Pseudomonadota</taxon>
        <taxon>Gammaproteobacteria</taxon>
        <taxon>Lysobacterales</taxon>
        <taxon>Lysobacteraceae</taxon>
        <taxon>Xanthomonas</taxon>
    </lineage>
</organism>
<reference evidence="1 2" key="1">
    <citation type="journal article" date="2008" name="J. Biotechnol.">
        <title>The genome of Xanthomonas campestris pv. campestris B100 and its use for the reconstruction of metabolic pathways involved in xanthan biosynthesis.</title>
        <authorList>
            <person name="Vorholter F.J."/>
            <person name="Schneiker S."/>
            <person name="Goesmann A."/>
            <person name="Krause L."/>
            <person name="Bekel T."/>
            <person name="Kaiser O."/>
            <person name="Linke B."/>
            <person name="Patschkowski T."/>
            <person name="Ruckert C."/>
            <person name="Schmid J."/>
            <person name="Sidhu V.K."/>
            <person name="Sieber V."/>
            <person name="Tauch A."/>
            <person name="Watt S.A."/>
            <person name="Weisshaar B."/>
            <person name="Becker A."/>
            <person name="Niehaus K."/>
            <person name="Puhler A."/>
        </authorList>
    </citation>
    <scope>NUCLEOTIDE SEQUENCE [LARGE SCALE GENOMIC DNA]</scope>
    <source>
        <strain evidence="1 2">B100</strain>
    </source>
</reference>
<gene>
    <name evidence="1" type="ORF">XCCB100_0113</name>
</gene>